<name>D7E6N7_METEZ</name>
<dbReference type="InterPro" id="IPR013762">
    <property type="entry name" value="Integrase-like_cat_sf"/>
</dbReference>
<dbReference type="OrthoDB" id="59212at2157"/>
<evidence type="ECO:0000256" key="1">
    <source>
        <dbReference type="ARBA" id="ARBA00022908"/>
    </source>
</evidence>
<keyword evidence="3" id="KW-0233">DNA recombination</keyword>
<evidence type="ECO:0000313" key="5">
    <source>
        <dbReference type="EMBL" id="ADI73259.1"/>
    </source>
</evidence>
<keyword evidence="2" id="KW-0238">DNA-binding</keyword>
<dbReference type="InterPro" id="IPR050090">
    <property type="entry name" value="Tyrosine_recombinase_XerCD"/>
</dbReference>
<dbReference type="EMBL" id="CP002069">
    <property type="protein sequence ID" value="ADI73259.1"/>
    <property type="molecule type" value="Genomic_DNA"/>
</dbReference>
<keyword evidence="6" id="KW-1185">Reference proteome</keyword>
<evidence type="ECO:0000256" key="2">
    <source>
        <dbReference type="ARBA" id="ARBA00023125"/>
    </source>
</evidence>
<reference evidence="5 6" key="1">
    <citation type="submission" date="2010-06" db="EMBL/GenBank/DDBJ databases">
        <title>Complete sequence chromosome of Methanohalobium evestigatum Z-7303.</title>
        <authorList>
            <consortium name="US DOE Joint Genome Institute"/>
            <person name="Lucas S."/>
            <person name="Copeland A."/>
            <person name="Lapidus A."/>
            <person name="Cheng J.-F."/>
            <person name="Bruce D."/>
            <person name="Goodwin L."/>
            <person name="Pitluck S."/>
            <person name="Saunders E."/>
            <person name="Detter J.C."/>
            <person name="Han C."/>
            <person name="Tapia R."/>
            <person name="Land M."/>
            <person name="Hauser L."/>
            <person name="Kyrpides N."/>
            <person name="Mikhailova N."/>
            <person name="Sieprawska-Lupa M."/>
            <person name="Whitman W.B."/>
            <person name="Anderson I."/>
            <person name="Woyke T."/>
        </authorList>
    </citation>
    <scope>NUCLEOTIDE SEQUENCE [LARGE SCALE GENOMIC DNA]</scope>
    <source>
        <strain evidence="6">ATCC BAA-1072 / DSM 3721 / NBRC 107634 / OCM 161 / Z-7303</strain>
    </source>
</reference>
<dbReference type="GO" id="GO:0006310">
    <property type="term" value="P:DNA recombination"/>
    <property type="evidence" value="ECO:0007669"/>
    <property type="project" value="UniProtKB-KW"/>
</dbReference>
<dbReference type="GO" id="GO:0015074">
    <property type="term" value="P:DNA integration"/>
    <property type="evidence" value="ECO:0007669"/>
    <property type="project" value="UniProtKB-KW"/>
</dbReference>
<dbReference type="SUPFAM" id="SSF56349">
    <property type="entry name" value="DNA breaking-rejoining enzymes"/>
    <property type="match status" value="1"/>
</dbReference>
<evidence type="ECO:0000256" key="3">
    <source>
        <dbReference type="ARBA" id="ARBA00023172"/>
    </source>
</evidence>
<dbReference type="STRING" id="644295.Metev_0333"/>
<dbReference type="GO" id="GO:0003677">
    <property type="term" value="F:DNA binding"/>
    <property type="evidence" value="ECO:0007669"/>
    <property type="project" value="UniProtKB-KW"/>
</dbReference>
<accession>D7E6N7</accession>
<gene>
    <name evidence="5" type="ordered locus">Metev_0333</name>
</gene>
<dbReference type="Pfam" id="PF00589">
    <property type="entry name" value="Phage_integrase"/>
    <property type="match status" value="1"/>
</dbReference>
<sequence>MKYSKEWLRENELKKILNNTTISEKYEIWILLMYTPALRVSEALNVRVRDLDFENECIEIYGGKGKDDTEMQKAPCNISVLKRLKRYAEHSDLRPKEYIMFSQKKKKASRFHVYNVLNKLCSQAGIDKKIGTHTLRRSRAEHLLDRGLSLTYVSRFLRHKNLATTMAYLDVSTTDIQREMSKIDDSVEEIL</sequence>
<evidence type="ECO:0000313" key="6">
    <source>
        <dbReference type="Proteomes" id="UP000000391"/>
    </source>
</evidence>
<dbReference type="AlphaFoldDB" id="D7E6N7"/>
<dbReference type="RefSeq" id="WP_013193827.1">
    <property type="nucleotide sequence ID" value="NC_014253.1"/>
</dbReference>
<feature type="domain" description="Tyr recombinase" evidence="4">
    <location>
        <begin position="3"/>
        <end position="182"/>
    </location>
</feature>
<dbReference type="Proteomes" id="UP000000391">
    <property type="component" value="Chromosome"/>
</dbReference>
<keyword evidence="1" id="KW-0229">DNA integration</keyword>
<evidence type="ECO:0000259" key="4">
    <source>
        <dbReference type="PROSITE" id="PS51898"/>
    </source>
</evidence>
<dbReference type="GeneID" id="9345949"/>
<dbReference type="Gene3D" id="1.10.443.10">
    <property type="entry name" value="Intergrase catalytic core"/>
    <property type="match status" value="1"/>
</dbReference>
<dbReference type="InterPro" id="IPR002104">
    <property type="entry name" value="Integrase_catalytic"/>
</dbReference>
<protein>
    <submittedName>
        <fullName evidence="5">Integrase family protein</fullName>
    </submittedName>
</protein>
<proteinExistence type="predicted"/>
<dbReference type="KEGG" id="mev:Metev_0333"/>
<dbReference type="HOGENOM" id="CLU_1478942_0_0_2"/>
<dbReference type="PROSITE" id="PS51898">
    <property type="entry name" value="TYR_RECOMBINASE"/>
    <property type="match status" value="1"/>
</dbReference>
<dbReference type="PANTHER" id="PTHR30349:SF41">
    <property type="entry name" value="INTEGRASE_RECOMBINASE PROTEIN MJ0367-RELATED"/>
    <property type="match status" value="1"/>
</dbReference>
<organism evidence="5 6">
    <name type="scientific">Methanohalobium evestigatum (strain ATCC BAA-1072 / DSM 3721 / NBRC 107634 / OCM 161 / Z-7303)</name>
    <dbReference type="NCBI Taxonomy" id="644295"/>
    <lineage>
        <taxon>Archaea</taxon>
        <taxon>Methanobacteriati</taxon>
        <taxon>Methanobacteriota</taxon>
        <taxon>Stenosarchaea group</taxon>
        <taxon>Methanomicrobia</taxon>
        <taxon>Methanosarcinales</taxon>
        <taxon>Methanosarcinaceae</taxon>
        <taxon>Methanohalobium</taxon>
    </lineage>
</organism>
<dbReference type="CDD" id="cd00397">
    <property type="entry name" value="DNA_BRE_C"/>
    <property type="match status" value="1"/>
</dbReference>
<dbReference type="PANTHER" id="PTHR30349">
    <property type="entry name" value="PHAGE INTEGRASE-RELATED"/>
    <property type="match status" value="1"/>
</dbReference>
<dbReference type="InterPro" id="IPR011010">
    <property type="entry name" value="DNA_brk_join_enz"/>
</dbReference>